<organism evidence="1 2">
    <name type="scientific">Paratrimastix pyriformis</name>
    <dbReference type="NCBI Taxonomy" id="342808"/>
    <lineage>
        <taxon>Eukaryota</taxon>
        <taxon>Metamonada</taxon>
        <taxon>Preaxostyla</taxon>
        <taxon>Paratrimastigidae</taxon>
        <taxon>Paratrimastix</taxon>
    </lineage>
</organism>
<sequence>MLIGRAIFGDLICTPAAESQLGLEGNQIGDEGARALAAALTQNRSTLIGTRDPGKSPKKDILRGCVVHFWHRHLDFRMALISALACSRTMIPVLLAVGARAFAAAMPYYTTLSESPSSFARSSPPYRHLQLDFSGANSRMSPEGVQLLIQATTDRVDVRPPALLCRPLPLGISM</sequence>
<dbReference type="Proteomes" id="UP001141327">
    <property type="component" value="Unassembled WGS sequence"/>
</dbReference>
<proteinExistence type="predicted"/>
<evidence type="ECO:0000313" key="2">
    <source>
        <dbReference type="Proteomes" id="UP001141327"/>
    </source>
</evidence>
<accession>A0ABQ8U9C8</accession>
<evidence type="ECO:0000313" key="1">
    <source>
        <dbReference type="EMBL" id="KAJ4455922.1"/>
    </source>
</evidence>
<reference evidence="1" key="1">
    <citation type="journal article" date="2022" name="bioRxiv">
        <title>Genomics of Preaxostyla Flagellates Illuminates Evolutionary Transitions and the Path Towards Mitochondrial Loss.</title>
        <authorList>
            <person name="Novak L.V.F."/>
            <person name="Treitli S.C."/>
            <person name="Pyrih J."/>
            <person name="Halakuc P."/>
            <person name="Pipaliya S.V."/>
            <person name="Vacek V."/>
            <person name="Brzon O."/>
            <person name="Soukal P."/>
            <person name="Eme L."/>
            <person name="Dacks J.B."/>
            <person name="Karnkowska A."/>
            <person name="Elias M."/>
            <person name="Hampl V."/>
        </authorList>
    </citation>
    <scope>NUCLEOTIDE SEQUENCE</scope>
    <source>
        <strain evidence="1">RCP-MX</strain>
    </source>
</reference>
<keyword evidence="2" id="KW-1185">Reference proteome</keyword>
<comment type="caution">
    <text evidence="1">The sequence shown here is derived from an EMBL/GenBank/DDBJ whole genome shotgun (WGS) entry which is preliminary data.</text>
</comment>
<name>A0ABQ8U9C8_9EUKA</name>
<dbReference type="Gene3D" id="3.80.10.10">
    <property type="entry name" value="Ribonuclease Inhibitor"/>
    <property type="match status" value="1"/>
</dbReference>
<dbReference type="InterPro" id="IPR032675">
    <property type="entry name" value="LRR_dom_sf"/>
</dbReference>
<protein>
    <submittedName>
        <fullName evidence="1">Uncharacterized protein</fullName>
    </submittedName>
</protein>
<dbReference type="EMBL" id="JAPMOS010000088">
    <property type="protein sequence ID" value="KAJ4455922.1"/>
    <property type="molecule type" value="Genomic_DNA"/>
</dbReference>
<gene>
    <name evidence="1" type="ORF">PAPYR_8995</name>
</gene>